<reference evidence="1 3" key="1">
    <citation type="submission" date="2016-06" db="EMBL/GenBank/DDBJ databases">
        <authorList>
            <person name="Kjaerup R.B."/>
            <person name="Dalgaard T.S."/>
            <person name="Juul-Madsen H.R."/>
        </authorList>
    </citation>
    <scope>NUCLEOTIDE SEQUENCE [LARGE SCALE GENOMIC DNA]</scope>
    <source>
        <strain evidence="1">Orrdi1</strain>
    </source>
</reference>
<keyword evidence="3" id="KW-1185">Reference proteome</keyword>
<dbReference type="KEGG" id="odi:ODI_R1411"/>
<dbReference type="AntiFam" id="ANF00132">
    <property type="entry name" value="Shadow ORF (opposite rne)"/>
</dbReference>
<organism evidence="1 3">
    <name type="scientific">Orrella dioscoreae</name>
    <dbReference type="NCBI Taxonomy" id="1851544"/>
    <lineage>
        <taxon>Bacteria</taxon>
        <taxon>Pseudomonadati</taxon>
        <taxon>Pseudomonadota</taxon>
        <taxon>Betaproteobacteria</taxon>
        <taxon>Burkholderiales</taxon>
        <taxon>Alcaligenaceae</taxon>
        <taxon>Orrella</taxon>
    </lineage>
</organism>
<accession>A0A1C3K421</accession>
<protein>
    <submittedName>
        <fullName evidence="1">Uncharacterized protein</fullName>
    </submittedName>
</protein>
<evidence type="ECO:0000313" key="2">
    <source>
        <dbReference type="EMBL" id="SOE48391.1"/>
    </source>
</evidence>
<dbReference type="AlphaFoldDB" id="A0A1C3K421"/>
<evidence type="ECO:0000313" key="1">
    <source>
        <dbReference type="EMBL" id="SBT26261.1"/>
    </source>
</evidence>
<sequence>MFARLPGHVGGGRLGQLEACLGFFQARIVVAQALDVVVRGLEVLVGDQHDVDLQAGFHLGDVGALFVQQEGGHFDRHLGVDRRGVFLHGLFLDQAQDVQGAGFRVADHAGAVAARAGDVRALVQRRTQALARQFHQAETGDLAHLHAGAVEVQRVAQAVFHRALVLAVLHVDEVDHDETAQVAQAQLASHFVGGFQVGAQGGFLDVGAARRACGVHVDGHQGFGVVDDHGAARGQVHRAGIGRLDLVFDLEAREEGDVVAVAFDALDVVRHHHAHERDRLVGDIVRVDQDFTDFRREVVTDGPDDQARLQVDQDGRGVVAGGAVDRGPELHQVGQVPLQFLDVAADAGGAGDDAHARGHFELVHRLAQFLAVLALDAARHAAATRIVGHQDQVAACQRDEGGQGGALVAALFLFDLDDEFLAFAQGVLDARAAHIDAFLEVAAGDFLEGQEAVAVFPVVDEAGFEAGFDTGDDAFVDVAFALFAAGGLDVEVDEFLPIDDGNAQFFLVRCIEQHALHE</sequence>
<reference evidence="2 3" key="2">
    <citation type="submission" date="2017-08" db="EMBL/GenBank/DDBJ databases">
        <authorList>
            <person name="de Groot N.N."/>
        </authorList>
    </citation>
    <scope>NUCLEOTIDE SEQUENCE [LARGE SCALE GENOMIC DNA]</scope>
    <source>
        <strain evidence="2">Orrdi1</strain>
    </source>
</reference>
<dbReference type="Proteomes" id="UP000078558">
    <property type="component" value="Chromosome I"/>
</dbReference>
<proteinExistence type="predicted"/>
<name>A0A1C3K421_9BURK</name>
<evidence type="ECO:0000313" key="3">
    <source>
        <dbReference type="Proteomes" id="UP000078558"/>
    </source>
</evidence>
<dbReference type="EMBL" id="FLRC01000031">
    <property type="protein sequence ID" value="SBT26261.1"/>
    <property type="molecule type" value="Genomic_DNA"/>
</dbReference>
<gene>
    <name evidence="1" type="ORF">ODI_00816</name>
    <name evidence="2" type="ORF">ODI_R1411</name>
</gene>
<dbReference type="EMBL" id="LT907988">
    <property type="protein sequence ID" value="SOE48391.1"/>
    <property type="molecule type" value="Genomic_DNA"/>
</dbReference>